<proteinExistence type="predicted"/>
<name>A0ABW0R528_9BACL</name>
<accession>A0ABW0R528</accession>
<dbReference type="EMBL" id="JBHSNC010000057">
    <property type="protein sequence ID" value="MFC5532266.1"/>
    <property type="molecule type" value="Genomic_DNA"/>
</dbReference>
<evidence type="ECO:0000313" key="1">
    <source>
        <dbReference type="EMBL" id="MFC5532266.1"/>
    </source>
</evidence>
<organism evidence="1 2">
    <name type="scientific">Cohnella yongneupensis</name>
    <dbReference type="NCBI Taxonomy" id="425006"/>
    <lineage>
        <taxon>Bacteria</taxon>
        <taxon>Bacillati</taxon>
        <taxon>Bacillota</taxon>
        <taxon>Bacilli</taxon>
        <taxon>Bacillales</taxon>
        <taxon>Paenibacillaceae</taxon>
        <taxon>Cohnella</taxon>
    </lineage>
</organism>
<keyword evidence="2" id="KW-1185">Reference proteome</keyword>
<gene>
    <name evidence="1" type="ORF">ACFPQ4_22860</name>
</gene>
<comment type="caution">
    <text evidence="1">The sequence shown here is derived from an EMBL/GenBank/DDBJ whole genome shotgun (WGS) entry which is preliminary data.</text>
</comment>
<dbReference type="RefSeq" id="WP_378114235.1">
    <property type="nucleotide sequence ID" value="NZ_JBHSNC010000057.1"/>
</dbReference>
<reference evidence="2" key="1">
    <citation type="journal article" date="2019" name="Int. J. Syst. Evol. Microbiol.">
        <title>The Global Catalogue of Microorganisms (GCM) 10K type strain sequencing project: providing services to taxonomists for standard genome sequencing and annotation.</title>
        <authorList>
            <consortium name="The Broad Institute Genomics Platform"/>
            <consortium name="The Broad Institute Genome Sequencing Center for Infectious Disease"/>
            <person name="Wu L."/>
            <person name="Ma J."/>
        </authorList>
    </citation>
    <scope>NUCLEOTIDE SEQUENCE [LARGE SCALE GENOMIC DNA]</scope>
    <source>
        <strain evidence="2">CGMCC 1.18578</strain>
    </source>
</reference>
<sequence>MAVRTPGQIKMALRTLAVAGYIKWDPERHHELKVLQGWEVQPGEIDARKLWEQELFPGR</sequence>
<protein>
    <submittedName>
        <fullName evidence="1">Uncharacterized protein</fullName>
    </submittedName>
</protein>
<evidence type="ECO:0000313" key="2">
    <source>
        <dbReference type="Proteomes" id="UP001596108"/>
    </source>
</evidence>
<dbReference type="Proteomes" id="UP001596108">
    <property type="component" value="Unassembled WGS sequence"/>
</dbReference>